<evidence type="ECO:0000256" key="1">
    <source>
        <dbReference type="SAM" id="MobiDB-lite"/>
    </source>
</evidence>
<feature type="region of interest" description="Disordered" evidence="1">
    <location>
        <begin position="135"/>
        <end position="174"/>
    </location>
</feature>
<dbReference type="Proteomes" id="UP000799764">
    <property type="component" value="Unassembled WGS sequence"/>
</dbReference>
<dbReference type="EMBL" id="MU001500">
    <property type="protein sequence ID" value="KAF2445135.1"/>
    <property type="molecule type" value="Genomic_DNA"/>
</dbReference>
<name>A0A9P4PHG0_9PLEO</name>
<reference evidence="2" key="1">
    <citation type="journal article" date="2020" name="Stud. Mycol.">
        <title>101 Dothideomycetes genomes: a test case for predicting lifestyles and emergence of pathogens.</title>
        <authorList>
            <person name="Haridas S."/>
            <person name="Albert R."/>
            <person name="Binder M."/>
            <person name="Bloem J."/>
            <person name="Labutti K."/>
            <person name="Salamov A."/>
            <person name="Andreopoulos B."/>
            <person name="Baker S."/>
            <person name="Barry K."/>
            <person name="Bills G."/>
            <person name="Bluhm B."/>
            <person name="Cannon C."/>
            <person name="Castanera R."/>
            <person name="Culley D."/>
            <person name="Daum C."/>
            <person name="Ezra D."/>
            <person name="Gonzalez J."/>
            <person name="Henrissat B."/>
            <person name="Kuo A."/>
            <person name="Liang C."/>
            <person name="Lipzen A."/>
            <person name="Lutzoni F."/>
            <person name="Magnuson J."/>
            <person name="Mondo S."/>
            <person name="Nolan M."/>
            <person name="Ohm R."/>
            <person name="Pangilinan J."/>
            <person name="Park H.-J."/>
            <person name="Ramirez L."/>
            <person name="Alfaro M."/>
            <person name="Sun H."/>
            <person name="Tritt A."/>
            <person name="Yoshinaga Y."/>
            <person name="Zwiers L.-H."/>
            <person name="Turgeon B."/>
            <person name="Goodwin S."/>
            <person name="Spatafora J."/>
            <person name="Crous P."/>
            <person name="Grigoriev I."/>
        </authorList>
    </citation>
    <scope>NUCLEOTIDE SEQUENCE</scope>
    <source>
        <strain evidence="2">CBS 690.94</strain>
    </source>
</reference>
<organism evidence="2 3">
    <name type="scientific">Karstenula rhodostoma CBS 690.94</name>
    <dbReference type="NCBI Taxonomy" id="1392251"/>
    <lineage>
        <taxon>Eukaryota</taxon>
        <taxon>Fungi</taxon>
        <taxon>Dikarya</taxon>
        <taxon>Ascomycota</taxon>
        <taxon>Pezizomycotina</taxon>
        <taxon>Dothideomycetes</taxon>
        <taxon>Pleosporomycetidae</taxon>
        <taxon>Pleosporales</taxon>
        <taxon>Massarineae</taxon>
        <taxon>Didymosphaeriaceae</taxon>
        <taxon>Karstenula</taxon>
    </lineage>
</organism>
<gene>
    <name evidence="2" type="ORF">P171DRAFT_289996</name>
</gene>
<proteinExistence type="predicted"/>
<evidence type="ECO:0000313" key="2">
    <source>
        <dbReference type="EMBL" id="KAF2445135.1"/>
    </source>
</evidence>
<accession>A0A9P4PHG0</accession>
<dbReference type="AlphaFoldDB" id="A0A9P4PHG0"/>
<keyword evidence="3" id="KW-1185">Reference proteome</keyword>
<comment type="caution">
    <text evidence="2">The sequence shown here is derived from an EMBL/GenBank/DDBJ whole genome shotgun (WGS) entry which is preliminary data.</text>
</comment>
<protein>
    <submittedName>
        <fullName evidence="2">Uncharacterized protein</fullName>
    </submittedName>
</protein>
<sequence length="174" mass="18608">MVPIHVGWEALASKWTVVRGGPEDQTSSPAHRRTHCTLYTVHCTPFTVHCRAVMLPALRIMSGSCPCGEMGAGRAGPMATGAVRCGGLSSRARKRMQHLAPSLQRPPSSSLFAATISMRPDHHHDQPLPACISHMAARPSTGPSAARAPTHTRSGRPSPVDALSRPSPYLRQTP</sequence>
<evidence type="ECO:0000313" key="3">
    <source>
        <dbReference type="Proteomes" id="UP000799764"/>
    </source>
</evidence>